<dbReference type="AlphaFoldDB" id="A0A4Y2HZB9"/>
<comment type="caution">
    <text evidence="1">The sequence shown here is derived from an EMBL/GenBank/DDBJ whole genome shotgun (WGS) entry which is preliminary data.</text>
</comment>
<sequence>MICSSFFRAPQQWNIVFHKFHLSNCTTIRWNHPILSSSLCCLSNSRHFPVPTSRHNCVKTLRFWQFLPWSEKKGTFAEVVSHPGLQELLADPPTLPGRTYSSALYRSQVCMRAFPHRNDCHLGMVEKWNFFLFFFLRRIAISASFVVYFRCPLRVVHPSFFSVCPRGRWKNGFARLRLLRGPVMFTNGLTDS</sequence>
<accession>A0A4Y2HZB9</accession>
<evidence type="ECO:0000313" key="2">
    <source>
        <dbReference type="Proteomes" id="UP000499080"/>
    </source>
</evidence>
<gene>
    <name evidence="1" type="ORF">AVEN_238063_1</name>
</gene>
<protein>
    <submittedName>
        <fullName evidence="1">Uncharacterized protein</fullName>
    </submittedName>
</protein>
<reference evidence="1 2" key="1">
    <citation type="journal article" date="2019" name="Sci. Rep.">
        <title>Orb-weaving spider Araneus ventricosus genome elucidates the spidroin gene catalogue.</title>
        <authorList>
            <person name="Kono N."/>
            <person name="Nakamura H."/>
            <person name="Ohtoshi R."/>
            <person name="Moran D.A.P."/>
            <person name="Shinohara A."/>
            <person name="Yoshida Y."/>
            <person name="Fujiwara M."/>
            <person name="Mori M."/>
            <person name="Tomita M."/>
            <person name="Arakawa K."/>
        </authorList>
    </citation>
    <scope>NUCLEOTIDE SEQUENCE [LARGE SCALE GENOMIC DNA]</scope>
</reference>
<organism evidence="1 2">
    <name type="scientific">Araneus ventricosus</name>
    <name type="common">Orbweaver spider</name>
    <name type="synonym">Epeira ventricosa</name>
    <dbReference type="NCBI Taxonomy" id="182803"/>
    <lineage>
        <taxon>Eukaryota</taxon>
        <taxon>Metazoa</taxon>
        <taxon>Ecdysozoa</taxon>
        <taxon>Arthropoda</taxon>
        <taxon>Chelicerata</taxon>
        <taxon>Arachnida</taxon>
        <taxon>Araneae</taxon>
        <taxon>Araneomorphae</taxon>
        <taxon>Entelegynae</taxon>
        <taxon>Araneoidea</taxon>
        <taxon>Araneidae</taxon>
        <taxon>Araneus</taxon>
    </lineage>
</organism>
<proteinExistence type="predicted"/>
<dbReference type="Proteomes" id="UP000499080">
    <property type="component" value="Unassembled WGS sequence"/>
</dbReference>
<name>A0A4Y2HZB9_ARAVE</name>
<dbReference type="EMBL" id="BGPR01002282">
    <property type="protein sequence ID" value="GBM70904.1"/>
    <property type="molecule type" value="Genomic_DNA"/>
</dbReference>
<keyword evidence="2" id="KW-1185">Reference proteome</keyword>
<evidence type="ECO:0000313" key="1">
    <source>
        <dbReference type="EMBL" id="GBM70904.1"/>
    </source>
</evidence>